<proteinExistence type="predicted"/>
<keyword evidence="1" id="KW-0436">Ligase</keyword>
<dbReference type="Gene3D" id="1.10.287.10">
    <property type="entry name" value="S15/NS1, RNA-binding"/>
    <property type="match status" value="1"/>
</dbReference>
<dbReference type="PANTHER" id="PTHR45765:SF1">
    <property type="entry name" value="METHIONINE--TRNA LIGASE, CYTOPLASMIC"/>
    <property type="match status" value="1"/>
</dbReference>
<dbReference type="Pfam" id="PF00458">
    <property type="entry name" value="WHEP-TRS"/>
    <property type="match status" value="1"/>
</dbReference>
<keyword evidence="4" id="KW-0648">Protein biosynthesis</keyword>
<name>A0A9Q1D686_CONCO</name>
<dbReference type="SMART" id="SM00991">
    <property type="entry name" value="WHEP-TRS"/>
    <property type="match status" value="1"/>
</dbReference>
<dbReference type="InterPro" id="IPR009068">
    <property type="entry name" value="uS15_NS1_RNA-bd_sf"/>
</dbReference>
<keyword evidence="3" id="KW-0067">ATP-binding</keyword>
<evidence type="ECO:0000313" key="8">
    <source>
        <dbReference type="EMBL" id="KAJ8259374.1"/>
    </source>
</evidence>
<comment type="caution">
    <text evidence="8">The sequence shown here is derived from an EMBL/GenBank/DDBJ whole genome shotgun (WGS) entry which is preliminary data.</text>
</comment>
<dbReference type="InterPro" id="IPR000738">
    <property type="entry name" value="WHEP-TRS_dom"/>
</dbReference>
<reference evidence="8" key="1">
    <citation type="journal article" date="2023" name="Science">
        <title>Genome structures resolve the early diversification of teleost fishes.</title>
        <authorList>
            <person name="Parey E."/>
            <person name="Louis A."/>
            <person name="Montfort J."/>
            <person name="Bouchez O."/>
            <person name="Roques C."/>
            <person name="Iampietro C."/>
            <person name="Lluch J."/>
            <person name="Castinel A."/>
            <person name="Donnadieu C."/>
            <person name="Desvignes T."/>
            <person name="Floi Bucao C."/>
            <person name="Jouanno E."/>
            <person name="Wen M."/>
            <person name="Mejri S."/>
            <person name="Dirks R."/>
            <person name="Jansen H."/>
            <person name="Henkel C."/>
            <person name="Chen W.J."/>
            <person name="Zahm M."/>
            <person name="Cabau C."/>
            <person name="Klopp C."/>
            <person name="Thompson A.W."/>
            <person name="Robinson-Rechavi M."/>
            <person name="Braasch I."/>
            <person name="Lecointre G."/>
            <person name="Bobe J."/>
            <person name="Postlethwait J.H."/>
            <person name="Berthelot C."/>
            <person name="Roest Crollius H."/>
            <person name="Guiguen Y."/>
        </authorList>
    </citation>
    <scope>NUCLEOTIDE SEQUENCE</scope>
    <source>
        <strain evidence="8">Concon-B</strain>
    </source>
</reference>
<evidence type="ECO:0000256" key="3">
    <source>
        <dbReference type="ARBA" id="ARBA00022840"/>
    </source>
</evidence>
<keyword evidence="2" id="KW-0547">Nucleotide-binding</keyword>
<evidence type="ECO:0000256" key="2">
    <source>
        <dbReference type="ARBA" id="ARBA00022741"/>
    </source>
</evidence>
<dbReference type="PROSITE" id="PS51185">
    <property type="entry name" value="WHEP_TRS_2"/>
    <property type="match status" value="1"/>
</dbReference>
<feature type="compositionally biased region" description="Pro residues" evidence="6">
    <location>
        <begin position="52"/>
        <end position="62"/>
    </location>
</feature>
<dbReference type="GO" id="GO:0004825">
    <property type="term" value="F:methionine-tRNA ligase activity"/>
    <property type="evidence" value="ECO:0007669"/>
    <property type="project" value="InterPro"/>
</dbReference>
<feature type="region of interest" description="Disordered" evidence="6">
    <location>
        <begin position="40"/>
        <end position="67"/>
    </location>
</feature>
<keyword evidence="9" id="KW-1185">Reference proteome</keyword>
<dbReference type="GO" id="GO:0017101">
    <property type="term" value="C:aminoacyl-tRNA synthetase multienzyme complex"/>
    <property type="evidence" value="ECO:0007669"/>
    <property type="project" value="TreeGrafter"/>
</dbReference>
<protein>
    <recommendedName>
        <fullName evidence="7">WHEP-TRS domain-containing protein</fullName>
    </recommendedName>
</protein>
<dbReference type="GO" id="GO:0005524">
    <property type="term" value="F:ATP binding"/>
    <property type="evidence" value="ECO:0007669"/>
    <property type="project" value="UniProtKB-KW"/>
</dbReference>
<dbReference type="GO" id="GO:0005829">
    <property type="term" value="C:cytosol"/>
    <property type="evidence" value="ECO:0007669"/>
    <property type="project" value="TreeGrafter"/>
</dbReference>
<sequence length="130" mass="14037">MLQGTGHFVCSLPPGHRIGTVSPLFQKLEADQIEALRKRFAGQQPKSHSEAPPAPLVPPAPVDPQSCADPVKAQQLAQEVAAQGERVRALKAQKAEKVLVTAEVSRLLELKRQLALAEGQDPEPQKGKKK</sequence>
<dbReference type="OrthoDB" id="5844513at2759"/>
<keyword evidence="5" id="KW-0030">Aminoacyl-tRNA synthetase</keyword>
<dbReference type="GO" id="GO:0006431">
    <property type="term" value="P:methionyl-tRNA aminoacylation"/>
    <property type="evidence" value="ECO:0007669"/>
    <property type="project" value="TreeGrafter"/>
</dbReference>
<feature type="domain" description="WHEP-TRS" evidence="7">
    <location>
        <begin position="72"/>
        <end position="128"/>
    </location>
</feature>
<evidence type="ECO:0000259" key="7">
    <source>
        <dbReference type="PROSITE" id="PS51185"/>
    </source>
</evidence>
<evidence type="ECO:0000256" key="5">
    <source>
        <dbReference type="ARBA" id="ARBA00023146"/>
    </source>
</evidence>
<evidence type="ECO:0000256" key="1">
    <source>
        <dbReference type="ARBA" id="ARBA00022598"/>
    </source>
</evidence>
<dbReference type="PANTHER" id="PTHR45765">
    <property type="entry name" value="METHIONINE--TRNA LIGASE"/>
    <property type="match status" value="1"/>
</dbReference>
<evidence type="ECO:0000313" key="9">
    <source>
        <dbReference type="Proteomes" id="UP001152803"/>
    </source>
</evidence>
<accession>A0A9Q1D686</accession>
<gene>
    <name evidence="8" type="ORF">COCON_G00183860</name>
</gene>
<evidence type="ECO:0000256" key="4">
    <source>
        <dbReference type="ARBA" id="ARBA00022917"/>
    </source>
</evidence>
<dbReference type="Proteomes" id="UP001152803">
    <property type="component" value="Unassembled WGS sequence"/>
</dbReference>
<evidence type="ECO:0000256" key="6">
    <source>
        <dbReference type="SAM" id="MobiDB-lite"/>
    </source>
</evidence>
<dbReference type="EMBL" id="JAFJMO010000013">
    <property type="protein sequence ID" value="KAJ8259374.1"/>
    <property type="molecule type" value="Genomic_DNA"/>
</dbReference>
<dbReference type="SUPFAM" id="SSF47060">
    <property type="entry name" value="S15/NS1 RNA-binding domain"/>
    <property type="match status" value="1"/>
</dbReference>
<dbReference type="AlphaFoldDB" id="A0A9Q1D686"/>
<dbReference type="InterPro" id="IPR023458">
    <property type="entry name" value="Met-tRNA_ligase_1"/>
</dbReference>
<organism evidence="8 9">
    <name type="scientific">Conger conger</name>
    <name type="common">Conger eel</name>
    <name type="synonym">Muraena conger</name>
    <dbReference type="NCBI Taxonomy" id="82655"/>
    <lineage>
        <taxon>Eukaryota</taxon>
        <taxon>Metazoa</taxon>
        <taxon>Chordata</taxon>
        <taxon>Craniata</taxon>
        <taxon>Vertebrata</taxon>
        <taxon>Euteleostomi</taxon>
        <taxon>Actinopterygii</taxon>
        <taxon>Neopterygii</taxon>
        <taxon>Teleostei</taxon>
        <taxon>Anguilliformes</taxon>
        <taxon>Congridae</taxon>
        <taxon>Conger</taxon>
    </lineage>
</organism>